<organism evidence="1 2">
    <name type="scientific">Pseudonocardia yuanmonensis</name>
    <dbReference type="NCBI Taxonomy" id="1095914"/>
    <lineage>
        <taxon>Bacteria</taxon>
        <taxon>Bacillati</taxon>
        <taxon>Actinomycetota</taxon>
        <taxon>Actinomycetes</taxon>
        <taxon>Pseudonocardiales</taxon>
        <taxon>Pseudonocardiaceae</taxon>
        <taxon>Pseudonocardia</taxon>
    </lineage>
</organism>
<proteinExistence type="predicted"/>
<evidence type="ECO:0000313" key="2">
    <source>
        <dbReference type="Proteomes" id="UP001500325"/>
    </source>
</evidence>
<dbReference type="Proteomes" id="UP001500325">
    <property type="component" value="Unassembled WGS sequence"/>
</dbReference>
<dbReference type="EMBL" id="BAABIC010000011">
    <property type="protein sequence ID" value="GAA4694213.1"/>
    <property type="molecule type" value="Genomic_DNA"/>
</dbReference>
<name>A0ABP8WS95_9PSEU</name>
<protein>
    <submittedName>
        <fullName evidence="1">Uncharacterized protein</fullName>
    </submittedName>
</protein>
<accession>A0ABP8WS95</accession>
<reference evidence="2" key="1">
    <citation type="journal article" date="2019" name="Int. J. Syst. Evol. Microbiol.">
        <title>The Global Catalogue of Microorganisms (GCM) 10K type strain sequencing project: providing services to taxonomists for standard genome sequencing and annotation.</title>
        <authorList>
            <consortium name="The Broad Institute Genomics Platform"/>
            <consortium name="The Broad Institute Genome Sequencing Center for Infectious Disease"/>
            <person name="Wu L."/>
            <person name="Ma J."/>
        </authorList>
    </citation>
    <scope>NUCLEOTIDE SEQUENCE [LARGE SCALE GENOMIC DNA]</scope>
    <source>
        <strain evidence="2">JCM 18055</strain>
    </source>
</reference>
<sequence>MASSRSSASIRRHRRRFAREGCAEGPLAVGLSGMGDSLRPGTGRVRPGRIQRGVPGVLARVAGRRRTTNDGPGSAVTPPG</sequence>
<evidence type="ECO:0000313" key="1">
    <source>
        <dbReference type="EMBL" id="GAA4694213.1"/>
    </source>
</evidence>
<comment type="caution">
    <text evidence="1">The sequence shown here is derived from an EMBL/GenBank/DDBJ whole genome shotgun (WGS) entry which is preliminary data.</text>
</comment>
<gene>
    <name evidence="1" type="ORF">GCM10023215_34770</name>
</gene>
<keyword evidence="2" id="KW-1185">Reference proteome</keyword>